<gene>
    <name evidence="2" type="primary">Sp140l_0</name>
    <name evidence="2" type="ORF">FOF47_R04299</name>
</gene>
<dbReference type="PANTHER" id="PTHR46386:SF1">
    <property type="entry name" value="NUCLEAR BODY PROTEIN SP140-LIKE PROTEIN"/>
    <property type="match status" value="1"/>
</dbReference>
<proteinExistence type="predicted"/>
<comment type="caution">
    <text evidence="2">The sequence shown here is derived from an EMBL/GenBank/DDBJ whole genome shotgun (WGS) entry which is preliminary data.</text>
</comment>
<reference evidence="2 3" key="1">
    <citation type="submission" date="2019-11" db="EMBL/GenBank/DDBJ databases">
        <authorList>
            <person name="Yang C."/>
            <person name="Li F."/>
        </authorList>
    </citation>
    <scope>NUCLEOTIDE SEQUENCE [LARGE SCALE GENOMIC DNA]</scope>
    <source>
        <strain evidence="2">KB4526</strain>
        <tissue evidence="2">Muscle</tissue>
    </source>
</reference>
<dbReference type="EMBL" id="VOAJ01000528">
    <property type="protein sequence ID" value="KAF0886962.1"/>
    <property type="molecule type" value="Genomic_DNA"/>
</dbReference>
<dbReference type="Proteomes" id="UP000475037">
    <property type="component" value="Unassembled WGS sequence"/>
</dbReference>
<dbReference type="Pfam" id="PF03172">
    <property type="entry name" value="HSR"/>
    <property type="match status" value="1"/>
</dbReference>
<organism evidence="2 3">
    <name type="scientific">Crocuta crocuta</name>
    <name type="common">Spotted hyena</name>
    <dbReference type="NCBI Taxonomy" id="9678"/>
    <lineage>
        <taxon>Eukaryota</taxon>
        <taxon>Metazoa</taxon>
        <taxon>Chordata</taxon>
        <taxon>Craniata</taxon>
        <taxon>Vertebrata</taxon>
        <taxon>Euteleostomi</taxon>
        <taxon>Mammalia</taxon>
        <taxon>Eutheria</taxon>
        <taxon>Laurasiatheria</taxon>
        <taxon>Carnivora</taxon>
        <taxon>Feliformia</taxon>
        <taxon>Hyaenidae</taxon>
        <taxon>Crocuta</taxon>
    </lineage>
</organism>
<dbReference type="InterPro" id="IPR043563">
    <property type="entry name" value="Sp110/Sp140/Sp140L-like"/>
</dbReference>
<dbReference type="AlphaFoldDB" id="A0A6G1BGL9"/>
<name>A0A6G1BGL9_CROCR</name>
<dbReference type="PANTHER" id="PTHR46386">
    <property type="entry name" value="NUCLEAR BODY PROTEIN SP140"/>
    <property type="match status" value="1"/>
</dbReference>
<evidence type="ECO:0000259" key="1">
    <source>
        <dbReference type="PROSITE" id="PS51414"/>
    </source>
</evidence>
<dbReference type="InterPro" id="IPR004865">
    <property type="entry name" value="HSR_dom"/>
</dbReference>
<feature type="domain" description="HSR" evidence="1">
    <location>
        <begin position="1"/>
        <end position="109"/>
    </location>
</feature>
<dbReference type="PROSITE" id="PS51414">
    <property type="entry name" value="HSR"/>
    <property type="match status" value="1"/>
</dbReference>
<feature type="non-terminal residue" evidence="2">
    <location>
        <position position="1"/>
    </location>
</feature>
<dbReference type="GO" id="GO:0005634">
    <property type="term" value="C:nucleus"/>
    <property type="evidence" value="ECO:0007669"/>
    <property type="project" value="InterPro"/>
</dbReference>
<protein>
    <submittedName>
        <fullName evidence="2">SP14L protein</fullName>
    </submittedName>
</protein>
<keyword evidence="3" id="KW-1185">Reference proteome</keyword>
<evidence type="ECO:0000313" key="3">
    <source>
        <dbReference type="Proteomes" id="UP000475037"/>
    </source>
</evidence>
<evidence type="ECO:0000313" key="2">
    <source>
        <dbReference type="EMBL" id="KAF0886962.1"/>
    </source>
</evidence>
<dbReference type="GO" id="GO:0000981">
    <property type="term" value="F:DNA-binding transcription factor activity, RNA polymerase II-specific"/>
    <property type="evidence" value="ECO:0007669"/>
    <property type="project" value="TreeGrafter"/>
</dbReference>
<sequence length="109" mass="13019">MFSIVQNKKKISHETVLKHFKENKVEITNAITKLFPFVENLRDHSFISKRIYNHCQESYRNLVPVEKGVYNILCYLEKTFHESLLQVLFIGVHLKENPNLIHVHRIFKN</sequence>
<feature type="non-terminal residue" evidence="2">
    <location>
        <position position="109"/>
    </location>
</feature>
<accession>A0A6G1BGL9</accession>